<dbReference type="InterPro" id="IPR003439">
    <property type="entry name" value="ABC_transporter-like_ATP-bd"/>
</dbReference>
<reference evidence="7" key="1">
    <citation type="journal article" date="2019" name="Int. J. Syst. Evol. Microbiol.">
        <title>The Global Catalogue of Microorganisms (GCM) 10K type strain sequencing project: providing services to taxonomists for standard genome sequencing and annotation.</title>
        <authorList>
            <consortium name="The Broad Institute Genomics Platform"/>
            <consortium name="The Broad Institute Genome Sequencing Center for Infectious Disease"/>
            <person name="Wu L."/>
            <person name="Ma J."/>
        </authorList>
    </citation>
    <scope>NUCLEOTIDE SEQUENCE [LARGE SCALE GENOMIC DNA]</scope>
    <source>
        <strain evidence="7">JCM 17804</strain>
    </source>
</reference>
<dbReference type="PROSITE" id="PS00211">
    <property type="entry name" value="ABC_TRANSPORTER_1"/>
    <property type="match status" value="1"/>
</dbReference>
<sequence length="246" mass="26312">MTALACRHVGMRFGAFAALTDVSLRFERSRFYGLIGPNGAGKTTLINVLSGALQPTSGEVELDGRPMHRASRHAFARQGLARSFQTSSLFNELGVRESLVLALQAKSATQSAWRDPMADARLCAGADAMLGRLGMRHMADERVGALAHGWQRLLDLGIAFIGDAPIVLLDEPFAGIGHSAIGATEDAIRELARGRTVVMVEHNMSVLMRLAEDIVVLAGGQVLARGTAEEVRADAGVRRAYLGEHA</sequence>
<keyword evidence="4 6" id="KW-0067">ATP-binding</keyword>
<protein>
    <submittedName>
        <fullName evidence="6">ABC transporter ATP-binding protein</fullName>
    </submittedName>
</protein>
<dbReference type="PANTHER" id="PTHR45772:SF2">
    <property type="entry name" value="ABC TRANSPORTER ATP-BINDING PROTEIN"/>
    <property type="match status" value="1"/>
</dbReference>
<dbReference type="InterPro" id="IPR051120">
    <property type="entry name" value="ABC_AA/LPS_Transport"/>
</dbReference>
<name>A0ABP8HG10_9BURK</name>
<dbReference type="SUPFAM" id="SSF52540">
    <property type="entry name" value="P-loop containing nucleoside triphosphate hydrolases"/>
    <property type="match status" value="1"/>
</dbReference>
<dbReference type="Proteomes" id="UP001500975">
    <property type="component" value="Unassembled WGS sequence"/>
</dbReference>
<accession>A0ABP8HG10</accession>
<evidence type="ECO:0000256" key="3">
    <source>
        <dbReference type="ARBA" id="ARBA00022741"/>
    </source>
</evidence>
<dbReference type="InterPro" id="IPR017871">
    <property type="entry name" value="ABC_transporter-like_CS"/>
</dbReference>
<feature type="domain" description="ABC transporter" evidence="5">
    <location>
        <begin position="4"/>
        <end position="244"/>
    </location>
</feature>
<dbReference type="Gene3D" id="3.40.50.300">
    <property type="entry name" value="P-loop containing nucleotide triphosphate hydrolases"/>
    <property type="match status" value="1"/>
</dbReference>
<keyword evidence="3" id="KW-0547">Nucleotide-binding</keyword>
<keyword evidence="1" id="KW-0813">Transport</keyword>
<keyword evidence="7" id="KW-1185">Reference proteome</keyword>
<dbReference type="SMART" id="SM00382">
    <property type="entry name" value="AAA"/>
    <property type="match status" value="1"/>
</dbReference>
<dbReference type="InterPro" id="IPR027417">
    <property type="entry name" value="P-loop_NTPase"/>
</dbReference>
<keyword evidence="2" id="KW-1003">Cell membrane</keyword>
<comment type="caution">
    <text evidence="6">The sequence shown here is derived from an EMBL/GenBank/DDBJ whole genome shotgun (WGS) entry which is preliminary data.</text>
</comment>
<evidence type="ECO:0000256" key="1">
    <source>
        <dbReference type="ARBA" id="ARBA00022448"/>
    </source>
</evidence>
<dbReference type="RefSeq" id="WP_345537215.1">
    <property type="nucleotide sequence ID" value="NZ_BAABGJ010000013.1"/>
</dbReference>
<dbReference type="PANTHER" id="PTHR45772">
    <property type="entry name" value="CONSERVED COMPONENT OF ABC TRANSPORTER FOR NATURAL AMINO ACIDS-RELATED"/>
    <property type="match status" value="1"/>
</dbReference>
<dbReference type="InterPro" id="IPR032823">
    <property type="entry name" value="BCA_ABC_TP_C"/>
</dbReference>
<proteinExistence type="predicted"/>
<evidence type="ECO:0000256" key="2">
    <source>
        <dbReference type="ARBA" id="ARBA00022475"/>
    </source>
</evidence>
<dbReference type="PROSITE" id="PS50893">
    <property type="entry name" value="ABC_TRANSPORTER_2"/>
    <property type="match status" value="1"/>
</dbReference>
<dbReference type="Pfam" id="PF12399">
    <property type="entry name" value="BCA_ABC_TP_C"/>
    <property type="match status" value="1"/>
</dbReference>
<organism evidence="6 7">
    <name type="scientific">Variovorax defluvii</name>
    <dbReference type="NCBI Taxonomy" id="913761"/>
    <lineage>
        <taxon>Bacteria</taxon>
        <taxon>Pseudomonadati</taxon>
        <taxon>Pseudomonadota</taxon>
        <taxon>Betaproteobacteria</taxon>
        <taxon>Burkholderiales</taxon>
        <taxon>Comamonadaceae</taxon>
        <taxon>Variovorax</taxon>
    </lineage>
</organism>
<dbReference type="Pfam" id="PF00005">
    <property type="entry name" value="ABC_tran"/>
    <property type="match status" value="1"/>
</dbReference>
<dbReference type="EMBL" id="BAABGJ010000013">
    <property type="protein sequence ID" value="GAA4338445.1"/>
    <property type="molecule type" value="Genomic_DNA"/>
</dbReference>
<dbReference type="GO" id="GO:0005524">
    <property type="term" value="F:ATP binding"/>
    <property type="evidence" value="ECO:0007669"/>
    <property type="project" value="UniProtKB-KW"/>
</dbReference>
<keyword evidence="2" id="KW-0472">Membrane</keyword>
<evidence type="ECO:0000313" key="6">
    <source>
        <dbReference type="EMBL" id="GAA4338445.1"/>
    </source>
</evidence>
<dbReference type="InterPro" id="IPR003593">
    <property type="entry name" value="AAA+_ATPase"/>
</dbReference>
<evidence type="ECO:0000256" key="4">
    <source>
        <dbReference type="ARBA" id="ARBA00022840"/>
    </source>
</evidence>
<evidence type="ECO:0000313" key="7">
    <source>
        <dbReference type="Proteomes" id="UP001500975"/>
    </source>
</evidence>
<gene>
    <name evidence="6" type="ORF">GCM10023165_17130</name>
</gene>
<evidence type="ECO:0000259" key="5">
    <source>
        <dbReference type="PROSITE" id="PS50893"/>
    </source>
</evidence>